<dbReference type="PANTHER" id="PTHR33371">
    <property type="entry name" value="INTERMEMBRANE PHOSPHOLIPID TRANSPORT SYSTEM BINDING PROTEIN MLAD-RELATED"/>
    <property type="match status" value="1"/>
</dbReference>
<dbReference type="Proteomes" id="UP000655751">
    <property type="component" value="Unassembled WGS sequence"/>
</dbReference>
<dbReference type="GO" id="GO:0005576">
    <property type="term" value="C:extracellular region"/>
    <property type="evidence" value="ECO:0007669"/>
    <property type="project" value="TreeGrafter"/>
</dbReference>
<dbReference type="EMBL" id="JADMLG010000003">
    <property type="protein sequence ID" value="MBH0776352.1"/>
    <property type="molecule type" value="Genomic_DNA"/>
</dbReference>
<dbReference type="PANTHER" id="PTHR33371:SF4">
    <property type="entry name" value="INTERMEMBRANE PHOSPHOLIPID TRANSPORT SYSTEM BINDING PROTEIN MLAD"/>
    <property type="match status" value="1"/>
</dbReference>
<accession>A0A931I7H2</accession>
<dbReference type="Pfam" id="PF02470">
    <property type="entry name" value="MlaD"/>
    <property type="match status" value="1"/>
</dbReference>
<organism evidence="2 3">
    <name type="scientific">Nocardia bovistercoris</name>
    <dbReference type="NCBI Taxonomy" id="2785916"/>
    <lineage>
        <taxon>Bacteria</taxon>
        <taxon>Bacillati</taxon>
        <taxon>Actinomycetota</taxon>
        <taxon>Actinomycetes</taxon>
        <taxon>Mycobacteriales</taxon>
        <taxon>Nocardiaceae</taxon>
        <taxon>Nocardia</taxon>
    </lineage>
</organism>
<evidence type="ECO:0000313" key="2">
    <source>
        <dbReference type="EMBL" id="MBH0776352.1"/>
    </source>
</evidence>
<reference evidence="2" key="1">
    <citation type="submission" date="2020-11" db="EMBL/GenBank/DDBJ databases">
        <title>Nocardia NEAU-351.nov., a novel actinomycete isolated from the cow dung.</title>
        <authorList>
            <person name="Zhang X."/>
        </authorList>
    </citation>
    <scope>NUCLEOTIDE SEQUENCE</scope>
    <source>
        <strain evidence="2">NEAU-351</strain>
    </source>
</reference>
<sequence>MKTVVPLLKLAAVIVLGAGLAGCSSGLDLMSHDTVITATFDNANGVYAGNAVSVLGIRVGEVTDIQPRGSGVELTLRVDGDIRLPADVRAVTISDSVLTDRHVELTPAYREGPQLPRNAVLGPDRTNTPIEFDSLLEMVQKLTTALGGDGAGNGPVADLLDLGTATTTGNGDQMRAALGELSRAMRLGGDNGAATRDALTRVITNLDALTELAARNDHTLREFGSGIHQLSDLLADQNLGSGTTGATLNRILVTVTELMQKNQDTIANLTTNSNTIFTSVADYNNNVAEFLDVFPLVVDNTYNAIDQNIGALRAHVDINRFLLDGQMVKEICNLLDLTSLGCNTGTMRDMGPDFGITAILQALAAAK</sequence>
<dbReference type="InterPro" id="IPR052336">
    <property type="entry name" value="MlaD_Phospholipid_Transporter"/>
</dbReference>
<dbReference type="PROSITE" id="PS51257">
    <property type="entry name" value="PROKAR_LIPOPROTEIN"/>
    <property type="match status" value="1"/>
</dbReference>
<dbReference type="InterPro" id="IPR003399">
    <property type="entry name" value="Mce/MlaD"/>
</dbReference>
<gene>
    <name evidence="2" type="ORF">IT779_08655</name>
</gene>
<comment type="caution">
    <text evidence="2">The sequence shown here is derived from an EMBL/GenBank/DDBJ whole genome shotgun (WGS) entry which is preliminary data.</text>
</comment>
<proteinExistence type="predicted"/>
<feature type="domain" description="Mce/MlaD" evidence="1">
    <location>
        <begin position="35"/>
        <end position="107"/>
    </location>
</feature>
<dbReference type="NCBIfam" id="TIGR00996">
    <property type="entry name" value="Mtu_fam_mce"/>
    <property type="match status" value="1"/>
</dbReference>
<dbReference type="RefSeq" id="WP_196148699.1">
    <property type="nucleotide sequence ID" value="NZ_JADMLG010000003.1"/>
</dbReference>
<dbReference type="AlphaFoldDB" id="A0A931I7H2"/>
<protein>
    <submittedName>
        <fullName evidence="2">MCE family protein</fullName>
    </submittedName>
</protein>
<dbReference type="InterPro" id="IPR005693">
    <property type="entry name" value="Mce"/>
</dbReference>
<evidence type="ECO:0000259" key="1">
    <source>
        <dbReference type="Pfam" id="PF02470"/>
    </source>
</evidence>
<keyword evidence="3" id="KW-1185">Reference proteome</keyword>
<name>A0A931I7H2_9NOCA</name>
<evidence type="ECO:0000313" key="3">
    <source>
        <dbReference type="Proteomes" id="UP000655751"/>
    </source>
</evidence>